<proteinExistence type="predicted"/>
<dbReference type="Proteomes" id="UP001177003">
    <property type="component" value="Chromosome 7"/>
</dbReference>
<name>A0AA35ZJ05_LACSI</name>
<organism evidence="1 2">
    <name type="scientific">Lactuca saligna</name>
    <name type="common">Willowleaf lettuce</name>
    <dbReference type="NCBI Taxonomy" id="75948"/>
    <lineage>
        <taxon>Eukaryota</taxon>
        <taxon>Viridiplantae</taxon>
        <taxon>Streptophyta</taxon>
        <taxon>Embryophyta</taxon>
        <taxon>Tracheophyta</taxon>
        <taxon>Spermatophyta</taxon>
        <taxon>Magnoliopsida</taxon>
        <taxon>eudicotyledons</taxon>
        <taxon>Gunneridae</taxon>
        <taxon>Pentapetalae</taxon>
        <taxon>asterids</taxon>
        <taxon>campanulids</taxon>
        <taxon>Asterales</taxon>
        <taxon>Asteraceae</taxon>
        <taxon>Cichorioideae</taxon>
        <taxon>Cichorieae</taxon>
        <taxon>Lactucinae</taxon>
        <taxon>Lactuca</taxon>
    </lineage>
</organism>
<dbReference type="EMBL" id="OX465083">
    <property type="protein sequence ID" value="CAI9293520.1"/>
    <property type="molecule type" value="Genomic_DNA"/>
</dbReference>
<protein>
    <submittedName>
        <fullName evidence="1">Uncharacterized protein</fullName>
    </submittedName>
</protein>
<gene>
    <name evidence="1" type="ORF">LSALG_LOCUS32542</name>
</gene>
<reference evidence="1" key="1">
    <citation type="submission" date="2023-04" db="EMBL/GenBank/DDBJ databases">
        <authorList>
            <person name="Vijverberg K."/>
            <person name="Xiong W."/>
            <person name="Schranz E."/>
        </authorList>
    </citation>
    <scope>NUCLEOTIDE SEQUENCE</scope>
</reference>
<keyword evidence="2" id="KW-1185">Reference proteome</keyword>
<accession>A0AA35ZJ05</accession>
<evidence type="ECO:0000313" key="2">
    <source>
        <dbReference type="Proteomes" id="UP001177003"/>
    </source>
</evidence>
<dbReference type="AlphaFoldDB" id="A0AA35ZJ05"/>
<sequence length="204" mass="22735">MTPKTTVPDLDQPKTTFEAVSSSAPEFVSPTCHEHDIASETLTRYLAENAADLPSRSNGISIEEGNLKAGDSSNPELRKKITVLKQQLIEKDLIIEDLDARLSVLEAESSLKTDQIYALQQEKYQKSKQTSDLQINLGALSAGYFDKKNRLIVEFEDKFQSSAEGPSVSQVPTTDPTTFPIFEQIDNRPVRTTTVVDRFEKELV</sequence>
<evidence type="ECO:0000313" key="1">
    <source>
        <dbReference type="EMBL" id="CAI9293520.1"/>
    </source>
</evidence>